<dbReference type="OrthoDB" id="18103at2157"/>
<dbReference type="KEGG" id="psyt:DSAG12_02187"/>
<keyword evidence="3" id="KW-1185">Reference proteome</keyword>
<evidence type="ECO:0000313" key="2">
    <source>
        <dbReference type="EMBL" id="QEE16357.1"/>
    </source>
</evidence>
<dbReference type="InterPro" id="IPR003781">
    <property type="entry name" value="CoA-bd"/>
</dbReference>
<dbReference type="EMBL" id="CP042905">
    <property type="protein sequence ID" value="QEE16357.1"/>
    <property type="molecule type" value="Genomic_DNA"/>
</dbReference>
<dbReference type="InterPro" id="IPR032875">
    <property type="entry name" value="Succ_CoA_lig_flav_dom"/>
</dbReference>
<dbReference type="InterPro" id="IPR016102">
    <property type="entry name" value="Succinyl-CoA_synth-like"/>
</dbReference>
<dbReference type="RefSeq" id="WP_147663241.1">
    <property type="nucleotide sequence ID" value="NZ_CP042905.2"/>
</dbReference>
<name>A0A5B9DBX3_9ARCH</name>
<dbReference type="SMART" id="SM00881">
    <property type="entry name" value="CoA_binding"/>
    <property type="match status" value="1"/>
</dbReference>
<dbReference type="SUPFAM" id="SSF51735">
    <property type="entry name" value="NAD(P)-binding Rossmann-fold domains"/>
    <property type="match status" value="1"/>
</dbReference>
<sequence>MFELTSFFKPKSIALFGASTNPNKSGYKLLQNIIDHNFEGKIYPINPKGGKILGLDLYKSIDEVENPIDLAILYVPSSKAVQIIKDCIKKGVKAAIIEAAGFGEVEVGKKLRTEIREITENFKKIRILGPNCTGITFVEKNGEGLFSSFIPMGKTKAGSLAIVSQSGFINGAYYPYFTSMNPNLGVRYVITIGNKMDINENDILEYLIQDDKVATIGIYVESFQNVRRFIALCHQARENHKKIVLLRSGFSPIGSKATNSHTGALAEKSELIKAVIAQSHCILADDFWDLFNLAKTLSFIKDTQINPITNPAAGVITISGAAGAIMADWSYKYGVKIPVLDSDTYNKLAKLYPPWMPPASHALIDYWPAVEHARGDYQKVLLDCIDIALSSPRIQAIFVAAYHNATAWKVDWYKLKDIIDKHKKPIFLWLFGEKSDILEAEKIFQDIQIPLFHSEREIVCTFKKIVDFQNSRSSFKL</sequence>
<reference evidence="2 3" key="2">
    <citation type="journal article" date="2024" name="Int. J. Syst. Evol. Microbiol.">
        <title>Promethearchaeum syntrophicum gen. nov., sp. nov., an anaerobic, obligately syntrophic archaeon, the first isolate of the lineage 'Asgard' archaea, and proposal of the new archaeal phylum Promethearchaeota phyl. nov. and kingdom Promethearchaeati regn. nov.</title>
        <authorList>
            <person name="Imachi H."/>
            <person name="Nobu M.K."/>
            <person name="Kato S."/>
            <person name="Takaki Y."/>
            <person name="Miyazaki M."/>
            <person name="Miyata M."/>
            <person name="Ogawara M."/>
            <person name="Saito Y."/>
            <person name="Sakai S."/>
            <person name="Tahara Y.O."/>
            <person name="Takano Y."/>
            <person name="Tasumi E."/>
            <person name="Uematsu K."/>
            <person name="Yoshimura T."/>
            <person name="Itoh T."/>
            <person name="Ohkuma M."/>
            <person name="Takai K."/>
        </authorList>
    </citation>
    <scope>NUCLEOTIDE SEQUENCE [LARGE SCALE GENOMIC DNA]</scope>
    <source>
        <strain evidence="2 3">MK-D1</strain>
    </source>
</reference>
<evidence type="ECO:0000259" key="1">
    <source>
        <dbReference type="SMART" id="SM00881"/>
    </source>
</evidence>
<dbReference type="Pfam" id="PF13607">
    <property type="entry name" value="Succ_CoA_lig"/>
    <property type="match status" value="1"/>
</dbReference>
<dbReference type="Gene3D" id="3.40.50.261">
    <property type="entry name" value="Succinyl-CoA synthetase domains"/>
    <property type="match status" value="2"/>
</dbReference>
<dbReference type="AlphaFoldDB" id="A0A5B9DBX3"/>
<reference evidence="2 3" key="1">
    <citation type="journal article" date="2020" name="Nature">
        <title>Isolation of an archaeon at the prokaryote-eukaryote interface.</title>
        <authorList>
            <person name="Imachi H."/>
            <person name="Nobu M.K."/>
            <person name="Nakahara N."/>
            <person name="Morono Y."/>
            <person name="Ogawara M."/>
            <person name="Takaki Y."/>
            <person name="Takano Y."/>
            <person name="Uematsu K."/>
            <person name="Ikuta T."/>
            <person name="Ito M."/>
            <person name="Matsui Y."/>
            <person name="Miyazaki M."/>
            <person name="Murata K."/>
            <person name="Saito Y."/>
            <person name="Sakai S."/>
            <person name="Song C."/>
            <person name="Tasumi E."/>
            <person name="Yamanaka Y."/>
            <person name="Yamaguchi T."/>
            <person name="Kamagata Y."/>
            <person name="Tamaki H."/>
            <person name="Takai K."/>
        </authorList>
    </citation>
    <scope>NUCLEOTIDE SEQUENCE [LARGE SCALE GENOMIC DNA]</scope>
    <source>
        <strain evidence="2 3">MK-D1</strain>
    </source>
</reference>
<dbReference type="PANTHER" id="PTHR42793">
    <property type="entry name" value="COA BINDING DOMAIN CONTAINING PROTEIN"/>
    <property type="match status" value="1"/>
</dbReference>
<dbReference type="Proteomes" id="UP000321408">
    <property type="component" value="Chromosome"/>
</dbReference>
<dbReference type="Gene3D" id="3.40.50.720">
    <property type="entry name" value="NAD(P)-binding Rossmann-like Domain"/>
    <property type="match status" value="1"/>
</dbReference>
<dbReference type="Pfam" id="PF13380">
    <property type="entry name" value="CoA_binding_2"/>
    <property type="match status" value="1"/>
</dbReference>
<protein>
    <submittedName>
        <fullName evidence="2">CoA-binding protein</fullName>
    </submittedName>
</protein>
<dbReference type="GeneID" id="41330176"/>
<organism evidence="2 3">
    <name type="scientific">Promethearchaeum syntrophicum</name>
    <dbReference type="NCBI Taxonomy" id="2594042"/>
    <lineage>
        <taxon>Archaea</taxon>
        <taxon>Promethearchaeati</taxon>
        <taxon>Promethearchaeota</taxon>
        <taxon>Promethearchaeia</taxon>
        <taxon>Promethearchaeales</taxon>
        <taxon>Promethearchaeaceae</taxon>
        <taxon>Promethearchaeum</taxon>
    </lineage>
</organism>
<accession>A0A5B9DBX3</accession>
<gene>
    <name evidence="2" type="ORF">DSAG12_02187</name>
</gene>
<dbReference type="SUPFAM" id="SSF52210">
    <property type="entry name" value="Succinyl-CoA synthetase domains"/>
    <property type="match status" value="2"/>
</dbReference>
<dbReference type="InterPro" id="IPR036291">
    <property type="entry name" value="NAD(P)-bd_dom_sf"/>
</dbReference>
<evidence type="ECO:0000313" key="3">
    <source>
        <dbReference type="Proteomes" id="UP000321408"/>
    </source>
</evidence>
<dbReference type="PANTHER" id="PTHR42793:SF1">
    <property type="entry name" value="PEPTIDYL-LYSINE N-ACETYLTRANSFERASE PATZ"/>
    <property type="match status" value="1"/>
</dbReference>
<feature type="domain" description="CoA-binding" evidence="1">
    <location>
        <begin position="7"/>
        <end position="102"/>
    </location>
</feature>
<proteinExistence type="predicted"/>